<dbReference type="SUPFAM" id="SSF57997">
    <property type="entry name" value="Tropomyosin"/>
    <property type="match status" value="1"/>
</dbReference>
<dbReference type="RefSeq" id="WP_258332220.1">
    <property type="nucleotide sequence ID" value="NZ_JAPTGG010000010.1"/>
</dbReference>
<organism evidence="3 4">
    <name type="scientific">Dasania phycosphaerae</name>
    <dbReference type="NCBI Taxonomy" id="2950436"/>
    <lineage>
        <taxon>Bacteria</taxon>
        <taxon>Pseudomonadati</taxon>
        <taxon>Pseudomonadota</taxon>
        <taxon>Gammaproteobacteria</taxon>
        <taxon>Cellvibrionales</taxon>
        <taxon>Spongiibacteraceae</taxon>
        <taxon>Dasania</taxon>
    </lineage>
</organism>
<dbReference type="Proteomes" id="UP001069090">
    <property type="component" value="Unassembled WGS sequence"/>
</dbReference>
<dbReference type="AlphaFoldDB" id="A0A9J6RP30"/>
<dbReference type="EMBL" id="JAPTGG010000010">
    <property type="protein sequence ID" value="MCZ0866065.1"/>
    <property type="molecule type" value="Genomic_DNA"/>
</dbReference>
<keyword evidence="2" id="KW-1133">Transmembrane helix</keyword>
<accession>A0A9J6RP30</accession>
<keyword evidence="4" id="KW-1185">Reference proteome</keyword>
<name>A0A9J6RP30_9GAMM</name>
<feature type="coiled-coil region" evidence="1">
    <location>
        <begin position="160"/>
        <end position="225"/>
    </location>
</feature>
<feature type="transmembrane region" description="Helical" evidence="2">
    <location>
        <begin position="55"/>
        <end position="74"/>
    </location>
</feature>
<keyword evidence="1" id="KW-0175">Coiled coil</keyword>
<gene>
    <name evidence="3" type="ORF">O0V09_12705</name>
</gene>
<sequence>MANNDNRPPQDNIAITPARDEIASYKRTQTKGALNSLGVVPDVQTGGSASNTLKIILASVVVVLILTAVLAGFLQQRLKAAEYTLKLTEARVAELESRLSVTDESLGESSAAMKVKLRELDFEVRKLWDNVWKKSKQRLEVLETKQQSHDKSLNNVKTFIDRTEQKLAQNEQVTTKLNQKLQTLDQLSSQLANNERKLKAQESNLEKTNDKVNQFNTRLIKAERLAADNKERLDSVDHFRRKVNADLLKLTGGTQ</sequence>
<keyword evidence="2" id="KW-0472">Membrane</keyword>
<protein>
    <submittedName>
        <fullName evidence="3">Uncharacterized protein</fullName>
    </submittedName>
</protein>
<keyword evidence="2" id="KW-0812">Transmembrane</keyword>
<proteinExistence type="predicted"/>
<evidence type="ECO:0000256" key="2">
    <source>
        <dbReference type="SAM" id="Phobius"/>
    </source>
</evidence>
<comment type="caution">
    <text evidence="3">The sequence shown here is derived from an EMBL/GenBank/DDBJ whole genome shotgun (WGS) entry which is preliminary data.</text>
</comment>
<evidence type="ECO:0000313" key="3">
    <source>
        <dbReference type="EMBL" id="MCZ0866065.1"/>
    </source>
</evidence>
<evidence type="ECO:0000313" key="4">
    <source>
        <dbReference type="Proteomes" id="UP001069090"/>
    </source>
</evidence>
<evidence type="ECO:0000256" key="1">
    <source>
        <dbReference type="SAM" id="Coils"/>
    </source>
</evidence>
<reference evidence="3 4" key="1">
    <citation type="submission" date="2022-12" db="EMBL/GenBank/DDBJ databases">
        <title>Dasania phycosphaerae sp. nov., isolated from particulate material of the south coast of Korea.</title>
        <authorList>
            <person name="Jiang Y."/>
        </authorList>
    </citation>
    <scope>NUCLEOTIDE SEQUENCE [LARGE SCALE GENOMIC DNA]</scope>
    <source>
        <strain evidence="3 4">GY-19</strain>
    </source>
</reference>